<dbReference type="GO" id="GO:0016020">
    <property type="term" value="C:membrane"/>
    <property type="evidence" value="ECO:0007669"/>
    <property type="project" value="UniProtKB-SubCell"/>
</dbReference>
<comment type="similarity">
    <text evidence="2 8">Belongs to the cytochrome P450 family.</text>
</comment>
<evidence type="ECO:0000256" key="5">
    <source>
        <dbReference type="ARBA" id="ARBA00023004"/>
    </source>
</evidence>
<proteinExistence type="inferred from homology"/>
<dbReference type="InterPro" id="IPR036396">
    <property type="entry name" value="Cyt_P450_sf"/>
</dbReference>
<dbReference type="Proteomes" id="UP000242450">
    <property type="component" value="Chromosome 32"/>
</dbReference>
<sequence>IIDYTEEYRHLPLLKLWLGPVPLVVLYNAENVEVILNSSKHIEKSYMYKFLEPWLGLGLLTSTGNKWRSRRKMLTPTFHFTILEDFLDVMNEQANILVTKLEKHVNQEAFNCFFYVTLCTLDIICETAMGKSIGAQSNNDSEYVRAVYRMSDSIHQRMKTPWLWLDLVITERVNEMKRHEEGTSNDKEKDFPPHKTKCRAFLDLLLNVTDDQGNKLSHEDIREEVDTFMFEESLRLFPPVPFFARNLTQDCEVVGYKIVQGSQVIILPYALHRDPKYFPDPEEFKPERFFPENSKGRHTYAYVPFSAGPRNCIGLYPPELVSPFRHFWVESNQKREELGLAGELILRPSNGIWIKLKRRNTDES</sequence>
<comment type="cofactor">
    <cofactor evidence="7">
        <name>heme</name>
        <dbReference type="ChEBI" id="CHEBI:30413"/>
    </cofactor>
</comment>
<organism evidence="9 10">
    <name type="scientific">Cervus elaphus hippelaphus</name>
    <name type="common">European red deer</name>
    <dbReference type="NCBI Taxonomy" id="46360"/>
    <lineage>
        <taxon>Eukaryota</taxon>
        <taxon>Metazoa</taxon>
        <taxon>Chordata</taxon>
        <taxon>Craniata</taxon>
        <taxon>Vertebrata</taxon>
        <taxon>Euteleostomi</taxon>
        <taxon>Mammalia</taxon>
        <taxon>Eutheria</taxon>
        <taxon>Laurasiatheria</taxon>
        <taxon>Artiodactyla</taxon>
        <taxon>Ruminantia</taxon>
        <taxon>Pecora</taxon>
        <taxon>Cervidae</taxon>
        <taxon>Cervinae</taxon>
        <taxon>Cervus</taxon>
    </lineage>
</organism>
<dbReference type="PRINTS" id="PR00465">
    <property type="entry name" value="EP450IV"/>
</dbReference>
<evidence type="ECO:0000256" key="2">
    <source>
        <dbReference type="ARBA" id="ARBA00010617"/>
    </source>
</evidence>
<dbReference type="Pfam" id="PF00067">
    <property type="entry name" value="p450"/>
    <property type="match status" value="1"/>
</dbReference>
<keyword evidence="6" id="KW-0472">Membrane</keyword>
<keyword evidence="5 7" id="KW-0408">Iron</keyword>
<comment type="subcellular location">
    <subcellularLocation>
        <location evidence="1">Membrane</location>
    </subcellularLocation>
</comment>
<evidence type="ECO:0000313" key="10">
    <source>
        <dbReference type="Proteomes" id="UP000242450"/>
    </source>
</evidence>
<evidence type="ECO:0000256" key="7">
    <source>
        <dbReference type="PIRSR" id="PIRSR602403-1"/>
    </source>
</evidence>
<dbReference type="InterPro" id="IPR002403">
    <property type="entry name" value="Cyt_P450_E_grp-IV"/>
</dbReference>
<evidence type="ECO:0000313" key="9">
    <source>
        <dbReference type="EMBL" id="OWK00317.1"/>
    </source>
</evidence>
<dbReference type="GO" id="GO:0020037">
    <property type="term" value="F:heme binding"/>
    <property type="evidence" value="ECO:0007669"/>
    <property type="project" value="InterPro"/>
</dbReference>
<evidence type="ECO:0000256" key="3">
    <source>
        <dbReference type="ARBA" id="ARBA00022617"/>
    </source>
</evidence>
<dbReference type="PANTHER" id="PTHR24291:SF193">
    <property type="entry name" value="CYTOCHROME P450 4V2"/>
    <property type="match status" value="1"/>
</dbReference>
<keyword evidence="8" id="KW-0560">Oxidoreductase</keyword>
<dbReference type="PANTHER" id="PTHR24291">
    <property type="entry name" value="CYTOCHROME P450 FAMILY 4"/>
    <property type="match status" value="1"/>
</dbReference>
<keyword evidence="10" id="KW-1185">Reference proteome</keyword>
<reference evidence="9 10" key="1">
    <citation type="journal article" date="2018" name="Mol. Genet. Genomics">
        <title>The red deer Cervus elaphus genome CerEla1.0: sequencing, annotating, genes, and chromosomes.</title>
        <authorList>
            <person name="Bana N.A."/>
            <person name="Nyiri A."/>
            <person name="Nagy J."/>
            <person name="Frank K."/>
            <person name="Nagy T."/>
            <person name="Steger V."/>
            <person name="Schiller M."/>
            <person name="Lakatos P."/>
            <person name="Sugar L."/>
            <person name="Horn P."/>
            <person name="Barta E."/>
            <person name="Orosz L."/>
        </authorList>
    </citation>
    <scope>NUCLEOTIDE SEQUENCE [LARGE SCALE GENOMIC DNA]</scope>
    <source>
        <strain evidence="9">Hungarian</strain>
    </source>
</reference>
<feature type="binding site" description="axial binding residue" evidence="7">
    <location>
        <position position="312"/>
    </location>
    <ligand>
        <name>heme</name>
        <dbReference type="ChEBI" id="CHEBI:30413"/>
    </ligand>
    <ligandPart>
        <name>Fe</name>
        <dbReference type="ChEBI" id="CHEBI:18248"/>
    </ligandPart>
</feature>
<comment type="caution">
    <text evidence="9">The sequence shown here is derived from an EMBL/GenBank/DDBJ whole genome shotgun (WGS) entry which is preliminary data.</text>
</comment>
<dbReference type="InterPro" id="IPR050196">
    <property type="entry name" value="Cytochrome_P450_Monoox"/>
</dbReference>
<gene>
    <name evidence="9" type="ORF">Celaphus_00019266</name>
</gene>
<dbReference type="Gene3D" id="1.10.630.10">
    <property type="entry name" value="Cytochrome P450"/>
    <property type="match status" value="2"/>
</dbReference>
<dbReference type="OrthoDB" id="1470350at2759"/>
<keyword evidence="3 7" id="KW-0349">Heme</keyword>
<accession>A0A212C2V1</accession>
<protein>
    <submittedName>
        <fullName evidence="9">CYP4V2</fullName>
    </submittedName>
</protein>
<dbReference type="SUPFAM" id="SSF48264">
    <property type="entry name" value="Cytochrome P450"/>
    <property type="match status" value="1"/>
</dbReference>
<dbReference type="GO" id="GO:0016705">
    <property type="term" value="F:oxidoreductase activity, acting on paired donors, with incorporation or reduction of molecular oxygen"/>
    <property type="evidence" value="ECO:0007669"/>
    <property type="project" value="InterPro"/>
</dbReference>
<dbReference type="InterPro" id="IPR017972">
    <property type="entry name" value="Cyt_P450_CS"/>
</dbReference>
<dbReference type="PROSITE" id="PS00086">
    <property type="entry name" value="CYTOCHROME_P450"/>
    <property type="match status" value="1"/>
</dbReference>
<dbReference type="AlphaFoldDB" id="A0A212C2V1"/>
<evidence type="ECO:0000256" key="1">
    <source>
        <dbReference type="ARBA" id="ARBA00004370"/>
    </source>
</evidence>
<evidence type="ECO:0000256" key="6">
    <source>
        <dbReference type="ARBA" id="ARBA00023136"/>
    </source>
</evidence>
<name>A0A212C2V1_CEREH</name>
<dbReference type="GO" id="GO:0044281">
    <property type="term" value="P:small molecule metabolic process"/>
    <property type="evidence" value="ECO:0007669"/>
    <property type="project" value="UniProtKB-ARBA"/>
</dbReference>
<dbReference type="InterPro" id="IPR001128">
    <property type="entry name" value="Cyt_P450"/>
</dbReference>
<keyword evidence="4 7" id="KW-0479">Metal-binding</keyword>
<evidence type="ECO:0000256" key="8">
    <source>
        <dbReference type="RuleBase" id="RU000461"/>
    </source>
</evidence>
<evidence type="ECO:0000256" key="4">
    <source>
        <dbReference type="ARBA" id="ARBA00022723"/>
    </source>
</evidence>
<keyword evidence="8" id="KW-0503">Monooxygenase</keyword>
<dbReference type="GO" id="GO:0004497">
    <property type="term" value="F:monooxygenase activity"/>
    <property type="evidence" value="ECO:0007669"/>
    <property type="project" value="UniProtKB-KW"/>
</dbReference>
<dbReference type="EMBL" id="MKHE01000032">
    <property type="protein sequence ID" value="OWK00317.1"/>
    <property type="molecule type" value="Genomic_DNA"/>
</dbReference>
<feature type="non-terminal residue" evidence="9">
    <location>
        <position position="1"/>
    </location>
</feature>
<dbReference type="GO" id="GO:0005506">
    <property type="term" value="F:iron ion binding"/>
    <property type="evidence" value="ECO:0007669"/>
    <property type="project" value="InterPro"/>
</dbReference>